<protein>
    <recommendedName>
        <fullName evidence="3">Oxidoreductase</fullName>
    </recommendedName>
</protein>
<dbReference type="OrthoDB" id="9800421at2"/>
<keyword evidence="2" id="KW-1185">Reference proteome</keyword>
<dbReference type="PIRSF" id="PIRSF030820">
    <property type="entry name" value="UCP030820"/>
    <property type="match status" value="1"/>
</dbReference>
<dbReference type="Pfam" id="PF06073">
    <property type="entry name" value="DUF934"/>
    <property type="match status" value="1"/>
</dbReference>
<evidence type="ECO:0000313" key="2">
    <source>
        <dbReference type="Proteomes" id="UP000234881"/>
    </source>
</evidence>
<reference evidence="1 2" key="1">
    <citation type="submission" date="2018-01" db="EMBL/GenBank/DDBJ databases">
        <title>The draft genome sequence of Cohaesibacter sp. H1304.</title>
        <authorList>
            <person name="Wang N.-N."/>
            <person name="Du Z.-J."/>
        </authorList>
    </citation>
    <scope>NUCLEOTIDE SEQUENCE [LARGE SCALE GENOMIC DNA]</scope>
    <source>
        <strain evidence="1 2">H1304</strain>
    </source>
</reference>
<gene>
    <name evidence="1" type="ORF">C0081_09580</name>
</gene>
<name>A0A2N5XSS6_9HYPH</name>
<accession>A0A2N5XSS6</accession>
<evidence type="ECO:0008006" key="3">
    <source>
        <dbReference type="Google" id="ProtNLM"/>
    </source>
</evidence>
<dbReference type="Proteomes" id="UP000234881">
    <property type="component" value="Unassembled WGS sequence"/>
</dbReference>
<proteinExistence type="predicted"/>
<dbReference type="AlphaFoldDB" id="A0A2N5XSS6"/>
<organism evidence="1 2">
    <name type="scientific">Cohaesibacter celericrescens</name>
    <dbReference type="NCBI Taxonomy" id="2067669"/>
    <lineage>
        <taxon>Bacteria</taxon>
        <taxon>Pseudomonadati</taxon>
        <taxon>Pseudomonadota</taxon>
        <taxon>Alphaproteobacteria</taxon>
        <taxon>Hyphomicrobiales</taxon>
        <taxon>Cohaesibacteraceae</taxon>
    </lineage>
</organism>
<dbReference type="InterPro" id="IPR008318">
    <property type="entry name" value="UCP030820"/>
</dbReference>
<dbReference type="RefSeq" id="WP_101533571.1">
    <property type="nucleotide sequence ID" value="NZ_PKUQ01000016.1"/>
</dbReference>
<dbReference type="EMBL" id="PKUQ01000016">
    <property type="protein sequence ID" value="PLW77554.1"/>
    <property type="molecule type" value="Genomic_DNA"/>
</dbReference>
<comment type="caution">
    <text evidence="1">The sequence shown here is derived from an EMBL/GenBank/DDBJ whole genome shotgun (WGS) entry which is preliminary data.</text>
</comment>
<sequence length="179" mass="19865">MSDLKAETAPTLYRDGAFHQDLWTTLEEGADLSDMNNVLVPFKQALELFVARTNLPQAFGVVVGAEDDVAELAPYLDKIAVIDVSFPGFGDGRSFSSARLLKERFGFNGEIRAVGNYILDQMPFLVRCGVDSFVISSPKVRVGLERGDWPEVTNYYQPTGADGDKTIARRPWLRSKQSE</sequence>
<evidence type="ECO:0000313" key="1">
    <source>
        <dbReference type="EMBL" id="PLW77554.1"/>
    </source>
</evidence>